<feature type="transmembrane region" description="Helical" evidence="2">
    <location>
        <begin position="54"/>
        <end position="75"/>
    </location>
</feature>
<evidence type="ECO:0000313" key="5">
    <source>
        <dbReference type="Proteomes" id="UP001341281"/>
    </source>
</evidence>
<accession>A0AAQ3WZQ4</accession>
<feature type="domain" description="DUF4220" evidence="3">
    <location>
        <begin position="56"/>
        <end position="174"/>
    </location>
</feature>
<dbReference type="Proteomes" id="UP001341281">
    <property type="component" value="Chromosome 06"/>
</dbReference>
<proteinExistence type="predicted"/>
<evidence type="ECO:0000256" key="1">
    <source>
        <dbReference type="SAM" id="MobiDB-lite"/>
    </source>
</evidence>
<name>A0AAQ3WZQ4_PASNO</name>
<dbReference type="AlphaFoldDB" id="A0AAQ3WZQ4"/>
<evidence type="ECO:0000313" key="4">
    <source>
        <dbReference type="EMBL" id="WVZ79566.1"/>
    </source>
</evidence>
<sequence>MLLLFSKGGLEHVQEVWDEWEIQCLILLSLSLQVFLYLTADLRRRSARRSLRMVLWLAYLSADTVAVFALGHLAVHAQGPGHELMFFWAPFVLVHLGGQDNITAFSKQDNELWPRHLLNLVTQAAVAGYVVSKSSWPDARLWAAMVLMFLSGFLKYAGRTYCLYSASPRSLGDQSRVGLWETIKTLRGERERILLPWHRRRKAGAILKRRFERMFIADKFWEFIRENAFVESADDIMSVDAPVNDVTTMALGAFLSDTLEEYKNRQDRWMAYQYVAARLPPGWRRTTEQWSEQLAQYSMITRYTSSIPSLVKWIGAHLGVSWCLELFELTRTPVTDDLKLVVLDKLFLEARREMWDFARFRGERALGQHWHQVFPESERPDCALHKSISSKVDFPTSVLIWHIATDICYFVTEDNDTEPAEIKKKNSRELSHYIMYLVFKCDVMLTSSSRLVHQKAHEGLAELLPAGQQSTIGEKEAVIQVFGGIKKEEQQQGSSPLEVVEGKKNEESANNAAAAAASTSSQIEELLRSTEEALYSPVLPAAREVAQELIDIDDEAQRWQLILERVSFPLSATVGDLKPLSLIPEKQVHDSALQFFRQ</sequence>
<reference evidence="4 5" key="1">
    <citation type="submission" date="2024-02" db="EMBL/GenBank/DDBJ databases">
        <title>High-quality chromosome-scale genome assembly of Pensacola bahiagrass (Paspalum notatum Flugge var. saurae).</title>
        <authorList>
            <person name="Vega J.M."/>
            <person name="Podio M."/>
            <person name="Orjuela J."/>
            <person name="Siena L.A."/>
            <person name="Pessino S.C."/>
            <person name="Combes M.C."/>
            <person name="Mariac C."/>
            <person name="Albertini E."/>
            <person name="Pupilli F."/>
            <person name="Ortiz J.P.A."/>
            <person name="Leblanc O."/>
        </authorList>
    </citation>
    <scope>NUCLEOTIDE SEQUENCE [LARGE SCALE GENOMIC DNA]</scope>
    <source>
        <strain evidence="4">R1</strain>
        <tissue evidence="4">Leaf</tissue>
    </source>
</reference>
<gene>
    <name evidence="4" type="ORF">U9M48_027131</name>
</gene>
<evidence type="ECO:0000259" key="3">
    <source>
        <dbReference type="Pfam" id="PF13968"/>
    </source>
</evidence>
<feature type="transmembrane region" description="Helical" evidence="2">
    <location>
        <begin position="20"/>
        <end position="42"/>
    </location>
</feature>
<dbReference type="InterPro" id="IPR025315">
    <property type="entry name" value="DUF4220"/>
</dbReference>
<dbReference type="PANTHER" id="PTHR31325">
    <property type="entry name" value="OS01G0798800 PROTEIN-RELATED"/>
    <property type="match status" value="1"/>
</dbReference>
<dbReference type="Pfam" id="PF13968">
    <property type="entry name" value="DUF4220"/>
    <property type="match status" value="1"/>
</dbReference>
<feature type="region of interest" description="Disordered" evidence="1">
    <location>
        <begin position="489"/>
        <end position="516"/>
    </location>
</feature>
<keyword evidence="5" id="KW-1185">Reference proteome</keyword>
<keyword evidence="2" id="KW-0812">Transmembrane</keyword>
<keyword evidence="2" id="KW-0472">Membrane</keyword>
<protein>
    <recommendedName>
        <fullName evidence="3">DUF4220 domain-containing protein</fullName>
    </recommendedName>
</protein>
<evidence type="ECO:0000256" key="2">
    <source>
        <dbReference type="SAM" id="Phobius"/>
    </source>
</evidence>
<organism evidence="4 5">
    <name type="scientific">Paspalum notatum var. saurae</name>
    <dbReference type="NCBI Taxonomy" id="547442"/>
    <lineage>
        <taxon>Eukaryota</taxon>
        <taxon>Viridiplantae</taxon>
        <taxon>Streptophyta</taxon>
        <taxon>Embryophyta</taxon>
        <taxon>Tracheophyta</taxon>
        <taxon>Spermatophyta</taxon>
        <taxon>Magnoliopsida</taxon>
        <taxon>Liliopsida</taxon>
        <taxon>Poales</taxon>
        <taxon>Poaceae</taxon>
        <taxon>PACMAD clade</taxon>
        <taxon>Panicoideae</taxon>
        <taxon>Andropogonodae</taxon>
        <taxon>Paspaleae</taxon>
        <taxon>Paspalinae</taxon>
        <taxon>Paspalum</taxon>
    </lineage>
</organism>
<keyword evidence="2" id="KW-1133">Transmembrane helix</keyword>
<dbReference type="EMBL" id="CP144750">
    <property type="protein sequence ID" value="WVZ79566.1"/>
    <property type="molecule type" value="Genomic_DNA"/>
</dbReference>